<organism evidence="2 3">
    <name type="scientific">Thiothrix nivea (strain ATCC 35100 / DSM 5205 / JP2)</name>
    <dbReference type="NCBI Taxonomy" id="870187"/>
    <lineage>
        <taxon>Bacteria</taxon>
        <taxon>Pseudomonadati</taxon>
        <taxon>Pseudomonadota</taxon>
        <taxon>Gammaproteobacteria</taxon>
        <taxon>Thiotrichales</taxon>
        <taxon>Thiotrichaceae</taxon>
        <taxon>Thiothrix</taxon>
    </lineage>
</organism>
<keyword evidence="3" id="KW-1185">Reference proteome</keyword>
<sequence length="92" mass="9412" precursor="true">MRSLLISILGVSALCVMTAVNADEAGIGVGTATVLQLQLDGQDNIQDSMIGHLDSALEDTVILVGEASVVQVQTGGRNNVQTSCIGTHSADC</sequence>
<evidence type="ECO:0000313" key="3">
    <source>
        <dbReference type="Proteomes" id="UP000005317"/>
    </source>
</evidence>
<evidence type="ECO:0000256" key="1">
    <source>
        <dbReference type="SAM" id="SignalP"/>
    </source>
</evidence>
<gene>
    <name evidence="2" type="ORF">Thini_2980</name>
</gene>
<keyword evidence="1" id="KW-0732">Signal</keyword>
<dbReference type="Proteomes" id="UP000005317">
    <property type="component" value="Unassembled WGS sequence"/>
</dbReference>
<name>A0A656HJ32_THINJ</name>
<dbReference type="AlphaFoldDB" id="A0A656HJ32"/>
<proteinExistence type="predicted"/>
<feature type="signal peptide" evidence="1">
    <location>
        <begin position="1"/>
        <end position="22"/>
    </location>
</feature>
<accession>A0A656HJ32</accession>
<evidence type="ECO:0000313" key="2">
    <source>
        <dbReference type="EMBL" id="EIJ35506.1"/>
    </source>
</evidence>
<reference evidence="3" key="1">
    <citation type="journal article" date="2011" name="Stand. Genomic Sci.">
        <title>Genome sequence of the filamentous, gliding Thiothrix nivea neotype strain (JP2(T)).</title>
        <authorList>
            <person name="Lapidus A."/>
            <person name="Nolan M."/>
            <person name="Lucas S."/>
            <person name="Glavina Del Rio T."/>
            <person name="Tice H."/>
            <person name="Cheng J.F."/>
            <person name="Tapia R."/>
            <person name="Han C."/>
            <person name="Goodwin L."/>
            <person name="Pitluck S."/>
            <person name="Liolios K."/>
            <person name="Pagani I."/>
            <person name="Ivanova N."/>
            <person name="Huntemann M."/>
            <person name="Mavromatis K."/>
            <person name="Mikhailova N."/>
            <person name="Pati A."/>
            <person name="Chen A."/>
            <person name="Palaniappan K."/>
            <person name="Land M."/>
            <person name="Brambilla E.M."/>
            <person name="Rohde M."/>
            <person name="Abt B."/>
            <person name="Verbarg S."/>
            <person name="Goker M."/>
            <person name="Bristow J."/>
            <person name="Eisen J.A."/>
            <person name="Markowitz V."/>
            <person name="Hugenholtz P."/>
            <person name="Kyrpides N.C."/>
            <person name="Klenk H.P."/>
            <person name="Woyke T."/>
        </authorList>
    </citation>
    <scope>NUCLEOTIDE SEQUENCE [LARGE SCALE GENOMIC DNA]</scope>
    <source>
        <strain evidence="3">ATCC 35100 / DSM 5205 / JP2</strain>
    </source>
</reference>
<feature type="chain" id="PRO_5024931039" evidence="1">
    <location>
        <begin position="23"/>
        <end position="92"/>
    </location>
</feature>
<protein>
    <submittedName>
        <fullName evidence="2">Uncharacterized protein</fullName>
    </submittedName>
</protein>
<dbReference type="EMBL" id="JH651384">
    <property type="protein sequence ID" value="EIJ35506.1"/>
    <property type="molecule type" value="Genomic_DNA"/>
</dbReference>